<feature type="compositionally biased region" description="Basic and acidic residues" evidence="1">
    <location>
        <begin position="1024"/>
        <end position="1036"/>
    </location>
</feature>
<evidence type="ECO:0000313" key="2">
    <source>
        <dbReference type="EMBL" id="OBA25546.1"/>
    </source>
</evidence>
<comment type="caution">
    <text evidence="2">The sequence shown here is derived from an EMBL/GenBank/DDBJ whole genome shotgun (WGS) entry which is preliminary data.</text>
</comment>
<organism evidence="2 3">
    <name type="scientific">Hanseniaspora valbyensis NRRL Y-1626</name>
    <dbReference type="NCBI Taxonomy" id="766949"/>
    <lineage>
        <taxon>Eukaryota</taxon>
        <taxon>Fungi</taxon>
        <taxon>Dikarya</taxon>
        <taxon>Ascomycota</taxon>
        <taxon>Saccharomycotina</taxon>
        <taxon>Saccharomycetes</taxon>
        <taxon>Saccharomycodales</taxon>
        <taxon>Saccharomycodaceae</taxon>
        <taxon>Hanseniaspora</taxon>
    </lineage>
</organism>
<protein>
    <submittedName>
        <fullName evidence="2">Uncharacterized protein</fullName>
    </submittedName>
</protein>
<dbReference type="EMBL" id="LXPE01000075">
    <property type="protein sequence ID" value="OBA25546.1"/>
    <property type="molecule type" value="Genomic_DNA"/>
</dbReference>
<gene>
    <name evidence="2" type="ORF">HANVADRAFT_53858</name>
</gene>
<name>A0A1B7T9X2_9ASCO</name>
<feature type="region of interest" description="Disordered" evidence="1">
    <location>
        <begin position="207"/>
        <end position="226"/>
    </location>
</feature>
<reference evidence="3" key="1">
    <citation type="journal article" date="2016" name="Proc. Natl. Acad. Sci. U.S.A.">
        <title>Comparative genomics of biotechnologically important yeasts.</title>
        <authorList>
            <person name="Riley R."/>
            <person name="Haridas S."/>
            <person name="Wolfe K.H."/>
            <person name="Lopes M.R."/>
            <person name="Hittinger C.T."/>
            <person name="Goeker M."/>
            <person name="Salamov A.A."/>
            <person name="Wisecaver J.H."/>
            <person name="Long T.M."/>
            <person name="Calvey C.H."/>
            <person name="Aerts A.L."/>
            <person name="Barry K.W."/>
            <person name="Choi C."/>
            <person name="Clum A."/>
            <person name="Coughlan A.Y."/>
            <person name="Deshpande S."/>
            <person name="Douglass A.P."/>
            <person name="Hanson S.J."/>
            <person name="Klenk H.-P."/>
            <person name="LaButti K.M."/>
            <person name="Lapidus A."/>
            <person name="Lindquist E.A."/>
            <person name="Lipzen A.M."/>
            <person name="Meier-Kolthoff J.P."/>
            <person name="Ohm R.A."/>
            <person name="Otillar R.P."/>
            <person name="Pangilinan J.L."/>
            <person name="Peng Y."/>
            <person name="Rokas A."/>
            <person name="Rosa C.A."/>
            <person name="Scheuner C."/>
            <person name="Sibirny A.A."/>
            <person name="Slot J.C."/>
            <person name="Stielow J.B."/>
            <person name="Sun H."/>
            <person name="Kurtzman C.P."/>
            <person name="Blackwell M."/>
            <person name="Grigoriev I.V."/>
            <person name="Jeffries T.W."/>
        </authorList>
    </citation>
    <scope>NUCLEOTIDE SEQUENCE [LARGE SCALE GENOMIC DNA]</scope>
    <source>
        <strain evidence="3">NRRL Y-1626</strain>
    </source>
</reference>
<dbReference type="OrthoDB" id="3972502at2759"/>
<dbReference type="AlphaFoldDB" id="A0A1B7T9X2"/>
<sequence length="1036" mass="116164">MAKKDHNSSQVKLLRVNSNVIKGFSYRVKNDKGFVQEKKYFGPERCKGLIITNTTNGSKDFDFNDNNNEHIYEDFIKDIDLIRLNKEVTSFLNNPSSSLTLTLLHDSINLKDEINFAKNSTTSSYNSTGAYLSDTLSYLFGEGDSKLKAKKIIESLKKQKKITAPSTSMSLSDNIYGDIVKNIPKKRGRPPKIPTEAKISRIEKIPKKRGRPPTKQKGLFNVYDPSNDASVNSSDNVSTSLPNLSFPKVGGIMNFTNETKSEVLKKTNSDKKKTVKKKKQFSAFAETYKPLNGYLSETSDVQSDNLSQNFSVLEHKPTVKSVTGTASKEDIIKNSLKQQLQAGILARLRFQNSDTKSDDDFKNDIINLQNTMILNLIQNSNIKDLNFSLNQQNFITNNNNGNADSQGSGKIQFGEIETIQTFPKNSVKIKKDLSLSNSEPVKTLETPEVVISRLFSSDMDQSLENPDYNKKNLTKVNTDFNVRSASDYIVASALNDVAASVISKKGPYVKYKHLLEFVAITLNEDKSNSVEVLENLSAEIVPAEFSNMDQKQKQKFLFGVNHLSVSLMKFKGNSNGLFKQQNMTIDNSNSSFQNSEGISLEATDASEKATTNEMYSQNILSKNDMKNSIESDAGLKNSFQNSLINYDDSSNVLKKLALKDFNAKTSEELRMEARLEQLKEEALKLGVELTQEKITKLIQQVAEEQLSQSIVENDLSKLKKGRKIRKNYVLPPEPHKKSLYYEQEHKKYLAAKDYLLNPGKTSLREVCQRHKISVPTLITYMDAGRVARMLVTGKYSGSTVIRDSSFNNRGTSSFPEQIKSLYLQKTYEKILEAKKKTIEFNGSTDDDVVMKLTLAKQQLAMQQQKQALSNVKLETQTPDLTTLSQCSEISSAPGKDTGSIAAISTENSSDISSNFLQNQNAENAQTKLLQLSKNTQKELADKILKAKNPDEIALILLDSITNIVTNKEDTKKQLLEKIHIKQLSKECVEAMRNSVEGIVDSNFDFENFLEGTFKKKRGRGAPKKSIDVKSLENLQK</sequence>
<evidence type="ECO:0000313" key="3">
    <source>
        <dbReference type="Proteomes" id="UP000092321"/>
    </source>
</evidence>
<accession>A0A1B7T9X2</accession>
<feature type="region of interest" description="Disordered" evidence="1">
    <location>
        <begin position="1016"/>
        <end position="1036"/>
    </location>
</feature>
<keyword evidence="3" id="KW-1185">Reference proteome</keyword>
<dbReference type="Proteomes" id="UP000092321">
    <property type="component" value="Unassembled WGS sequence"/>
</dbReference>
<proteinExistence type="predicted"/>
<evidence type="ECO:0000256" key="1">
    <source>
        <dbReference type="SAM" id="MobiDB-lite"/>
    </source>
</evidence>